<keyword evidence="7" id="KW-1185">Reference proteome</keyword>
<reference evidence="6" key="1">
    <citation type="journal article" date="2021" name="IMA Fungus">
        <title>Genomic characterization of three marine fungi, including Emericellopsis atlantica sp. nov. with signatures of a generalist lifestyle and marine biomass degradation.</title>
        <authorList>
            <person name="Hagestad O.C."/>
            <person name="Hou L."/>
            <person name="Andersen J.H."/>
            <person name="Hansen E.H."/>
            <person name="Altermark B."/>
            <person name="Li C."/>
            <person name="Kuhnert E."/>
            <person name="Cox R.J."/>
            <person name="Crous P.W."/>
            <person name="Spatafora J.W."/>
            <person name="Lail K."/>
            <person name="Amirebrahimi M."/>
            <person name="Lipzen A."/>
            <person name="Pangilinan J."/>
            <person name="Andreopoulos W."/>
            <person name="Hayes R.D."/>
            <person name="Ng V."/>
            <person name="Grigoriev I.V."/>
            <person name="Jackson S.A."/>
            <person name="Sutton T.D.S."/>
            <person name="Dobson A.D.W."/>
            <person name="Rama T."/>
        </authorList>
    </citation>
    <scope>NUCLEOTIDE SEQUENCE</scope>
    <source>
        <strain evidence="6">TRa3180A</strain>
    </source>
</reference>
<dbReference type="PANTHER" id="PTHR45832:SF22">
    <property type="entry name" value="SERINE_THREONINE-PROTEIN KINASE SAMKA-RELATED"/>
    <property type="match status" value="1"/>
</dbReference>
<evidence type="ECO:0000256" key="3">
    <source>
        <dbReference type="ARBA" id="ARBA00022840"/>
    </source>
</evidence>
<dbReference type="AlphaFoldDB" id="A0A9P7YXE1"/>
<dbReference type="OrthoDB" id="4062651at2759"/>
<comment type="caution">
    <text evidence="6">The sequence shown here is derived from an EMBL/GenBank/DDBJ whole genome shotgun (WGS) entry which is preliminary data.</text>
</comment>
<accession>A0A9P7YXE1</accession>
<dbReference type="GO" id="GO:0005524">
    <property type="term" value="F:ATP binding"/>
    <property type="evidence" value="ECO:0007669"/>
    <property type="project" value="UniProtKB-KW"/>
</dbReference>
<dbReference type="InterPro" id="IPR011009">
    <property type="entry name" value="Kinase-like_dom_sf"/>
</dbReference>
<evidence type="ECO:0000256" key="1">
    <source>
        <dbReference type="ARBA" id="ARBA00008874"/>
    </source>
</evidence>
<dbReference type="GO" id="GO:0004672">
    <property type="term" value="F:protein kinase activity"/>
    <property type="evidence" value="ECO:0007669"/>
    <property type="project" value="InterPro"/>
</dbReference>
<dbReference type="PROSITE" id="PS50011">
    <property type="entry name" value="PROTEIN_KINASE_DOM"/>
    <property type="match status" value="1"/>
</dbReference>
<gene>
    <name evidence="6" type="ORF">BJ878DRAFT_558885</name>
</gene>
<evidence type="ECO:0000256" key="4">
    <source>
        <dbReference type="SAM" id="MobiDB-lite"/>
    </source>
</evidence>
<dbReference type="EMBL" id="MU254268">
    <property type="protein sequence ID" value="KAG9241127.1"/>
    <property type="molecule type" value="Genomic_DNA"/>
</dbReference>
<feature type="compositionally biased region" description="Basic and acidic residues" evidence="4">
    <location>
        <begin position="24"/>
        <end position="33"/>
    </location>
</feature>
<feature type="region of interest" description="Disordered" evidence="4">
    <location>
        <begin position="1"/>
        <end position="63"/>
    </location>
</feature>
<evidence type="ECO:0000256" key="2">
    <source>
        <dbReference type="ARBA" id="ARBA00022741"/>
    </source>
</evidence>
<name>A0A9P7YXE1_9HELO</name>
<evidence type="ECO:0000259" key="5">
    <source>
        <dbReference type="PROSITE" id="PS50011"/>
    </source>
</evidence>
<protein>
    <submittedName>
        <fullName evidence="6">Kinase-like domain-containing protein</fullName>
    </submittedName>
</protein>
<dbReference type="PANTHER" id="PTHR45832">
    <property type="entry name" value="SERINE/THREONINE-PROTEIN KINASE SAMKA-RELATED-RELATED"/>
    <property type="match status" value="1"/>
</dbReference>
<dbReference type="InterPro" id="IPR051931">
    <property type="entry name" value="PAK3-like"/>
</dbReference>
<comment type="similarity">
    <text evidence="1">Belongs to the protein kinase superfamily. STE Ser/Thr protein kinase family. STE20 subfamily.</text>
</comment>
<feature type="compositionally biased region" description="Polar residues" evidence="4">
    <location>
        <begin position="34"/>
        <end position="51"/>
    </location>
</feature>
<keyword evidence="6" id="KW-0808">Transferase</keyword>
<dbReference type="Proteomes" id="UP000887226">
    <property type="component" value="Unassembled WGS sequence"/>
</dbReference>
<keyword evidence="3" id="KW-0067">ATP-binding</keyword>
<sequence>MDSQSRRFTAVDFSKAQGEAPPHAAHDTPDEQLQRSSSPGRNFSLGNSPIRSSKKRYRPSDDEEDPIATAEIVRMGSPWDWYTKVLNVEHLDNSITVAERKAPHSGLVAIKVFPSAVAEKVLERHQRVTHENIVDVLDAFTTDTFLYIVLENLPISLLQIVEGAKYPNELQLAAILKQIICGLVYLEREKFQHGSLHCSVILLSAQGNLKINWKGEPRDVRALSSIMMELMQKYVKDDGAVGVDNLRRWRSDCDAVAFLSETTSAASAFELQDVCGSLSSKSKG</sequence>
<organism evidence="6 7">
    <name type="scientific">Calycina marina</name>
    <dbReference type="NCBI Taxonomy" id="1763456"/>
    <lineage>
        <taxon>Eukaryota</taxon>
        <taxon>Fungi</taxon>
        <taxon>Dikarya</taxon>
        <taxon>Ascomycota</taxon>
        <taxon>Pezizomycotina</taxon>
        <taxon>Leotiomycetes</taxon>
        <taxon>Helotiales</taxon>
        <taxon>Pezizellaceae</taxon>
        <taxon>Calycina</taxon>
    </lineage>
</organism>
<evidence type="ECO:0000313" key="6">
    <source>
        <dbReference type="EMBL" id="KAG9241127.1"/>
    </source>
</evidence>
<evidence type="ECO:0000313" key="7">
    <source>
        <dbReference type="Proteomes" id="UP000887226"/>
    </source>
</evidence>
<dbReference type="Pfam" id="PF00069">
    <property type="entry name" value="Pkinase"/>
    <property type="match status" value="1"/>
</dbReference>
<dbReference type="InterPro" id="IPR000719">
    <property type="entry name" value="Prot_kinase_dom"/>
</dbReference>
<proteinExistence type="inferred from homology"/>
<dbReference type="SMART" id="SM00220">
    <property type="entry name" value="S_TKc"/>
    <property type="match status" value="1"/>
</dbReference>
<dbReference type="Gene3D" id="1.10.510.10">
    <property type="entry name" value="Transferase(Phosphotransferase) domain 1"/>
    <property type="match status" value="1"/>
</dbReference>
<keyword evidence="2" id="KW-0547">Nucleotide-binding</keyword>
<dbReference type="SUPFAM" id="SSF56112">
    <property type="entry name" value="Protein kinase-like (PK-like)"/>
    <property type="match status" value="1"/>
</dbReference>
<keyword evidence="6" id="KW-0418">Kinase</keyword>
<feature type="domain" description="Protein kinase" evidence="5">
    <location>
        <begin position="67"/>
        <end position="284"/>
    </location>
</feature>